<dbReference type="InterPro" id="IPR050923">
    <property type="entry name" value="Cell_Proc_Reg/RNA_Proc"/>
</dbReference>
<proteinExistence type="predicted"/>
<protein>
    <submittedName>
        <fullName evidence="2">FHA domain containing protein</fullName>
    </submittedName>
</protein>
<dbReference type="InterPro" id="IPR042287">
    <property type="entry name" value="FhaA_N_sf"/>
</dbReference>
<sequence>MVINMRFFSALESSLEKYIEGFFKEKFSSDALVQPTDIAKKLARAMRDKRRISVTNVYVPNEYDIILHTSDYSYIQPMVPLLTKELVDFLVENATEKKFTLVSVPILRFLENEDLKPGDIIIESKFGVNESGESVAQIPLIKETDELEKEKEETRAFEPLSDTAPLRISKIPYSASLLVEEGNDMGKEFPLGDYRSSIGRRDTCDIVLNDSSISRRHAQIEKKNNRFCLSDLNSTNGTYVNGIPIDRTELTTGDVITLGNTVLVFKEL</sequence>
<keyword evidence="3" id="KW-1185">Reference proteome</keyword>
<gene>
    <name evidence="2" type="ordered locus">Dred_1709</name>
</gene>
<dbReference type="Gene3D" id="2.60.200.20">
    <property type="match status" value="1"/>
</dbReference>
<dbReference type="PANTHER" id="PTHR23308">
    <property type="entry name" value="NUCLEAR INHIBITOR OF PROTEIN PHOSPHATASE-1"/>
    <property type="match status" value="1"/>
</dbReference>
<dbReference type="SMART" id="SM00240">
    <property type="entry name" value="FHA"/>
    <property type="match status" value="1"/>
</dbReference>
<dbReference type="Pfam" id="PF12401">
    <property type="entry name" value="FhaA_N"/>
    <property type="match status" value="1"/>
</dbReference>
<evidence type="ECO:0000259" key="1">
    <source>
        <dbReference type="PROSITE" id="PS50006"/>
    </source>
</evidence>
<dbReference type="Gene3D" id="3.30.2320.60">
    <property type="entry name" value="FhaA, phosphopeptide-binding domain (DUF3662)"/>
    <property type="match status" value="1"/>
</dbReference>
<dbReference type="PROSITE" id="PS50006">
    <property type="entry name" value="FHA_DOMAIN"/>
    <property type="match status" value="1"/>
</dbReference>
<dbReference type="KEGG" id="drm:Dred_1709"/>
<dbReference type="CDD" id="cd00060">
    <property type="entry name" value="FHA"/>
    <property type="match status" value="1"/>
</dbReference>
<dbReference type="EMBL" id="CP000612">
    <property type="protein sequence ID" value="ABO50236.1"/>
    <property type="molecule type" value="Genomic_DNA"/>
</dbReference>
<organism evidence="2 3">
    <name type="scientific">Desulforamulus reducens (strain ATCC BAA-1160 / DSM 100696 / MI-1)</name>
    <name type="common">Desulfotomaculum reducens</name>
    <dbReference type="NCBI Taxonomy" id="349161"/>
    <lineage>
        <taxon>Bacteria</taxon>
        <taxon>Bacillati</taxon>
        <taxon>Bacillota</taxon>
        <taxon>Clostridia</taxon>
        <taxon>Eubacteriales</taxon>
        <taxon>Peptococcaceae</taxon>
        <taxon>Desulforamulus</taxon>
    </lineage>
</organism>
<reference evidence="2 3" key="1">
    <citation type="submission" date="2007-03" db="EMBL/GenBank/DDBJ databases">
        <title>Complete sequence of Desulfotomaculum reducens MI-1.</title>
        <authorList>
            <consortium name="US DOE Joint Genome Institute"/>
            <person name="Copeland A."/>
            <person name="Lucas S."/>
            <person name="Lapidus A."/>
            <person name="Barry K."/>
            <person name="Detter J.C."/>
            <person name="Glavina del Rio T."/>
            <person name="Hammon N."/>
            <person name="Israni S."/>
            <person name="Dalin E."/>
            <person name="Tice H."/>
            <person name="Pitluck S."/>
            <person name="Sims D."/>
            <person name="Brettin T."/>
            <person name="Bruce D."/>
            <person name="Han C."/>
            <person name="Tapia R."/>
            <person name="Schmutz J."/>
            <person name="Larimer F."/>
            <person name="Land M."/>
            <person name="Hauser L."/>
            <person name="Kyrpides N."/>
            <person name="Kim E."/>
            <person name="Tebo B.M."/>
            <person name="Richardson P."/>
        </authorList>
    </citation>
    <scope>NUCLEOTIDE SEQUENCE [LARGE SCALE GENOMIC DNA]</scope>
    <source>
        <strain evidence="2 3">MI-1</strain>
    </source>
</reference>
<dbReference type="InterPro" id="IPR022128">
    <property type="entry name" value="FhaA_N"/>
</dbReference>
<dbReference type="SUPFAM" id="SSF49879">
    <property type="entry name" value="SMAD/FHA domain"/>
    <property type="match status" value="1"/>
</dbReference>
<name>A4J583_DESRM</name>
<dbReference type="AlphaFoldDB" id="A4J583"/>
<accession>A4J583</accession>
<evidence type="ECO:0000313" key="3">
    <source>
        <dbReference type="Proteomes" id="UP000001556"/>
    </source>
</evidence>
<evidence type="ECO:0000313" key="2">
    <source>
        <dbReference type="EMBL" id="ABO50236.1"/>
    </source>
</evidence>
<dbReference type="STRING" id="349161.Dred_1709"/>
<feature type="domain" description="FHA" evidence="1">
    <location>
        <begin position="196"/>
        <end position="245"/>
    </location>
</feature>
<dbReference type="Proteomes" id="UP000001556">
    <property type="component" value="Chromosome"/>
</dbReference>
<dbReference type="eggNOG" id="COG1716">
    <property type="taxonomic scope" value="Bacteria"/>
</dbReference>
<dbReference type="InterPro" id="IPR008984">
    <property type="entry name" value="SMAD_FHA_dom_sf"/>
</dbReference>
<dbReference type="InterPro" id="IPR000253">
    <property type="entry name" value="FHA_dom"/>
</dbReference>
<dbReference type="Pfam" id="PF00498">
    <property type="entry name" value="FHA"/>
    <property type="match status" value="1"/>
</dbReference>
<dbReference type="HOGENOM" id="CLU_047963_1_0_9"/>